<organism evidence="9 10">
    <name type="scientific">Penaeus vannamei</name>
    <name type="common">Whiteleg shrimp</name>
    <name type="synonym">Litopenaeus vannamei</name>
    <dbReference type="NCBI Taxonomy" id="6689"/>
    <lineage>
        <taxon>Eukaryota</taxon>
        <taxon>Metazoa</taxon>
        <taxon>Ecdysozoa</taxon>
        <taxon>Arthropoda</taxon>
        <taxon>Crustacea</taxon>
        <taxon>Multicrustacea</taxon>
        <taxon>Malacostraca</taxon>
        <taxon>Eumalacostraca</taxon>
        <taxon>Eucarida</taxon>
        <taxon>Decapoda</taxon>
        <taxon>Dendrobranchiata</taxon>
        <taxon>Penaeoidea</taxon>
        <taxon>Penaeidae</taxon>
        <taxon>Penaeus</taxon>
    </lineage>
</organism>
<comment type="catalytic activity">
    <reaction evidence="7">
        <text>alpha-D-xylose = alpha-D-xylulofuranose</text>
        <dbReference type="Rhea" id="RHEA:22816"/>
        <dbReference type="ChEBI" id="CHEBI:28518"/>
        <dbReference type="ChEBI" id="CHEBI:188998"/>
        <dbReference type="EC" id="5.3.1.5"/>
    </reaction>
</comment>
<dbReference type="EMBL" id="QCYY01001773">
    <property type="protein sequence ID" value="ROT75459.1"/>
    <property type="molecule type" value="Genomic_DNA"/>
</dbReference>
<evidence type="ECO:0000256" key="1">
    <source>
        <dbReference type="ARBA" id="ARBA00005765"/>
    </source>
</evidence>
<name>A0A423TG54_PENVA</name>
<dbReference type="InterPro" id="IPR001998">
    <property type="entry name" value="Xylose_isomerase"/>
</dbReference>
<keyword evidence="10" id="KW-1185">Reference proteome</keyword>
<sequence length="286" mass="32175">MTQDVDEDEGLERVISRSETRPADPLKSAGQRSYGKEKSSPPPPLFLRARWPIPPFRSAQPIPPIAYCFGCIARGAQEPVGGQSLCQVSCVRSSDAVSGAQPSVYRPRRQAYPRVRGRSASQSHISVSSAGSGVAMNKYFPGIGRIEYRPDAGPEDTLVFRHYNAKETVHGRTMEEWLKFSVCYFNTFRYLGSDDHYGERTHQRSWEDGSRSLDNYKRRMMAAFEFFQKLHVKYYSVSDRDMAPEGENYDQTNTFLDEMVTLACDLTGGMRGLCTTALTCFLTLAT</sequence>
<dbReference type="STRING" id="6689.A0A423TG54"/>
<evidence type="ECO:0000313" key="10">
    <source>
        <dbReference type="Proteomes" id="UP000283509"/>
    </source>
</evidence>
<dbReference type="GO" id="GO:0042732">
    <property type="term" value="P:D-xylose metabolic process"/>
    <property type="evidence" value="ECO:0007669"/>
    <property type="project" value="UniProtKB-KW"/>
</dbReference>
<comment type="similarity">
    <text evidence="1">Belongs to the xylose isomerase family.</text>
</comment>
<feature type="region of interest" description="Disordered" evidence="8">
    <location>
        <begin position="1"/>
        <end position="46"/>
    </location>
</feature>
<dbReference type="GO" id="GO:0009045">
    <property type="term" value="F:xylose isomerase activity"/>
    <property type="evidence" value="ECO:0007669"/>
    <property type="project" value="UniProtKB-EC"/>
</dbReference>
<keyword evidence="3" id="KW-0859">Xylose metabolism</keyword>
<evidence type="ECO:0000313" key="9">
    <source>
        <dbReference type="EMBL" id="ROT75459.1"/>
    </source>
</evidence>
<dbReference type="OrthoDB" id="1730074at2759"/>
<dbReference type="AlphaFoldDB" id="A0A423TG54"/>
<dbReference type="PANTHER" id="PTHR48408:SF1">
    <property type="entry name" value="XYLOSE ISOMERASE"/>
    <property type="match status" value="1"/>
</dbReference>
<evidence type="ECO:0000256" key="6">
    <source>
        <dbReference type="ARBA" id="ARBA00023277"/>
    </source>
</evidence>
<dbReference type="PANTHER" id="PTHR48408">
    <property type="match status" value="1"/>
</dbReference>
<dbReference type="SUPFAM" id="SSF51658">
    <property type="entry name" value="Xylose isomerase-like"/>
    <property type="match status" value="1"/>
</dbReference>
<keyword evidence="5" id="KW-0413">Isomerase</keyword>
<proteinExistence type="inferred from homology"/>
<dbReference type="EC" id="5.3.1.5" evidence="2"/>
<evidence type="ECO:0000256" key="3">
    <source>
        <dbReference type="ARBA" id="ARBA00022629"/>
    </source>
</evidence>
<protein>
    <recommendedName>
        <fullName evidence="2">xylose isomerase</fullName>
        <ecNumber evidence="2">5.3.1.5</ecNumber>
    </recommendedName>
</protein>
<evidence type="ECO:0000256" key="5">
    <source>
        <dbReference type="ARBA" id="ARBA00023235"/>
    </source>
</evidence>
<comment type="caution">
    <text evidence="9">The sequence shown here is derived from an EMBL/GenBank/DDBJ whole genome shotgun (WGS) entry which is preliminary data.</text>
</comment>
<reference evidence="9 10" key="1">
    <citation type="submission" date="2018-04" db="EMBL/GenBank/DDBJ databases">
        <authorList>
            <person name="Zhang X."/>
            <person name="Yuan J."/>
            <person name="Li F."/>
            <person name="Xiang J."/>
        </authorList>
    </citation>
    <scope>NUCLEOTIDE SEQUENCE [LARGE SCALE GENOMIC DNA]</scope>
    <source>
        <tissue evidence="9">Muscle</tissue>
    </source>
</reference>
<dbReference type="Proteomes" id="UP000283509">
    <property type="component" value="Unassembled WGS sequence"/>
</dbReference>
<feature type="compositionally biased region" description="Acidic residues" evidence="8">
    <location>
        <begin position="1"/>
        <end position="10"/>
    </location>
</feature>
<keyword evidence="6" id="KW-0119">Carbohydrate metabolism</keyword>
<gene>
    <name evidence="9" type="ORF">C7M84_006001</name>
</gene>
<dbReference type="GO" id="GO:0046872">
    <property type="term" value="F:metal ion binding"/>
    <property type="evidence" value="ECO:0007669"/>
    <property type="project" value="UniProtKB-KW"/>
</dbReference>
<dbReference type="PROSITE" id="PS51415">
    <property type="entry name" value="XYLOSE_ISOMERASE"/>
    <property type="match status" value="1"/>
</dbReference>
<dbReference type="Gene3D" id="3.20.20.150">
    <property type="entry name" value="Divalent-metal-dependent TIM barrel enzymes"/>
    <property type="match status" value="1"/>
</dbReference>
<accession>A0A423TG54</accession>
<reference evidence="9 10" key="2">
    <citation type="submission" date="2019-01" db="EMBL/GenBank/DDBJ databases">
        <title>The decoding of complex shrimp genome reveals the adaptation for benthos swimmer, frequently molting mechanism and breeding impact on genome.</title>
        <authorList>
            <person name="Sun Y."/>
            <person name="Gao Y."/>
            <person name="Yu Y."/>
        </authorList>
    </citation>
    <scope>NUCLEOTIDE SEQUENCE [LARGE SCALE GENOMIC DNA]</scope>
    <source>
        <tissue evidence="9">Muscle</tissue>
    </source>
</reference>
<keyword evidence="4" id="KW-0479">Metal-binding</keyword>
<evidence type="ECO:0000256" key="8">
    <source>
        <dbReference type="SAM" id="MobiDB-lite"/>
    </source>
</evidence>
<evidence type="ECO:0000256" key="7">
    <source>
        <dbReference type="ARBA" id="ARBA00033659"/>
    </source>
</evidence>
<dbReference type="InterPro" id="IPR036237">
    <property type="entry name" value="Xyl_isomerase-like_sf"/>
</dbReference>
<evidence type="ECO:0000256" key="2">
    <source>
        <dbReference type="ARBA" id="ARBA00011958"/>
    </source>
</evidence>
<evidence type="ECO:0000256" key="4">
    <source>
        <dbReference type="ARBA" id="ARBA00022723"/>
    </source>
</evidence>
<feature type="compositionally biased region" description="Basic and acidic residues" evidence="8">
    <location>
        <begin position="11"/>
        <end position="24"/>
    </location>
</feature>